<dbReference type="AlphaFoldDB" id="A0A843XER0"/>
<evidence type="ECO:0000313" key="13">
    <source>
        <dbReference type="EMBL" id="MQM17725.1"/>
    </source>
</evidence>
<dbReference type="InterPro" id="IPR002401">
    <property type="entry name" value="Cyt_P450_E_grp-I"/>
</dbReference>
<accession>A0A843XER0</accession>
<reference evidence="13" key="1">
    <citation type="submission" date="2017-07" db="EMBL/GenBank/DDBJ databases">
        <title>Taro Niue Genome Assembly and Annotation.</title>
        <authorList>
            <person name="Atibalentja N."/>
            <person name="Keating K."/>
            <person name="Fields C.J."/>
        </authorList>
    </citation>
    <scope>NUCLEOTIDE SEQUENCE</scope>
    <source>
        <strain evidence="13">Niue_2</strain>
        <tissue evidence="13">Leaf</tissue>
    </source>
</reference>
<dbReference type="InterPro" id="IPR017972">
    <property type="entry name" value="Cyt_P450_CS"/>
</dbReference>
<comment type="subcellular location">
    <subcellularLocation>
        <location evidence="1">Membrane</location>
        <topology evidence="1">Single-pass membrane protein</topology>
    </subcellularLocation>
</comment>
<gene>
    <name evidence="13" type="ORF">Taro_050701</name>
</gene>
<dbReference type="InterPro" id="IPR001128">
    <property type="entry name" value="Cyt_P450"/>
</dbReference>
<dbReference type="OrthoDB" id="767138at2759"/>
<keyword evidence="6" id="KW-1133">Transmembrane helix</keyword>
<keyword evidence="4" id="KW-0812">Transmembrane</keyword>
<evidence type="ECO:0000256" key="12">
    <source>
        <dbReference type="RuleBase" id="RU000461"/>
    </source>
</evidence>
<keyword evidence="8 11" id="KW-0408">Iron</keyword>
<dbReference type="Proteomes" id="UP000652761">
    <property type="component" value="Unassembled WGS sequence"/>
</dbReference>
<dbReference type="PRINTS" id="PR00385">
    <property type="entry name" value="P450"/>
</dbReference>
<evidence type="ECO:0000256" key="2">
    <source>
        <dbReference type="ARBA" id="ARBA00010617"/>
    </source>
</evidence>
<dbReference type="PRINTS" id="PR00463">
    <property type="entry name" value="EP450I"/>
</dbReference>
<evidence type="ECO:0000256" key="1">
    <source>
        <dbReference type="ARBA" id="ARBA00004167"/>
    </source>
</evidence>
<dbReference type="EMBL" id="NMUH01007727">
    <property type="protein sequence ID" value="MQM17725.1"/>
    <property type="molecule type" value="Genomic_DNA"/>
</dbReference>
<dbReference type="InterPro" id="IPR050651">
    <property type="entry name" value="Plant_Cytochrome_P450_Monoox"/>
</dbReference>
<evidence type="ECO:0000256" key="8">
    <source>
        <dbReference type="ARBA" id="ARBA00023004"/>
    </source>
</evidence>
<dbReference type="GO" id="GO:0016705">
    <property type="term" value="F:oxidoreductase activity, acting on paired donors, with incorporation or reduction of molecular oxygen"/>
    <property type="evidence" value="ECO:0007669"/>
    <property type="project" value="InterPro"/>
</dbReference>
<evidence type="ECO:0000256" key="6">
    <source>
        <dbReference type="ARBA" id="ARBA00022989"/>
    </source>
</evidence>
<dbReference type="Gene3D" id="1.10.630.10">
    <property type="entry name" value="Cytochrome P450"/>
    <property type="match status" value="1"/>
</dbReference>
<feature type="binding site" description="axial binding residue" evidence="11">
    <location>
        <position position="440"/>
    </location>
    <ligand>
        <name>heme</name>
        <dbReference type="ChEBI" id="CHEBI:30413"/>
    </ligand>
    <ligandPart>
        <name>Fe</name>
        <dbReference type="ChEBI" id="CHEBI:18248"/>
    </ligandPart>
</feature>
<evidence type="ECO:0000313" key="14">
    <source>
        <dbReference type="Proteomes" id="UP000652761"/>
    </source>
</evidence>
<evidence type="ECO:0000256" key="5">
    <source>
        <dbReference type="ARBA" id="ARBA00022723"/>
    </source>
</evidence>
<evidence type="ECO:0000256" key="11">
    <source>
        <dbReference type="PIRSR" id="PIRSR602401-1"/>
    </source>
</evidence>
<dbReference type="PROSITE" id="PS00086">
    <property type="entry name" value="CYTOCHROME_P450"/>
    <property type="match status" value="1"/>
</dbReference>
<evidence type="ECO:0000256" key="9">
    <source>
        <dbReference type="ARBA" id="ARBA00023033"/>
    </source>
</evidence>
<name>A0A843XER0_COLES</name>
<organism evidence="13 14">
    <name type="scientific">Colocasia esculenta</name>
    <name type="common">Wild taro</name>
    <name type="synonym">Arum esculentum</name>
    <dbReference type="NCBI Taxonomy" id="4460"/>
    <lineage>
        <taxon>Eukaryota</taxon>
        <taxon>Viridiplantae</taxon>
        <taxon>Streptophyta</taxon>
        <taxon>Embryophyta</taxon>
        <taxon>Tracheophyta</taxon>
        <taxon>Spermatophyta</taxon>
        <taxon>Magnoliopsida</taxon>
        <taxon>Liliopsida</taxon>
        <taxon>Araceae</taxon>
        <taxon>Aroideae</taxon>
        <taxon>Colocasieae</taxon>
        <taxon>Colocasia</taxon>
    </lineage>
</organism>
<comment type="caution">
    <text evidence="13">The sequence shown here is derived from an EMBL/GenBank/DDBJ whole genome shotgun (WGS) entry which is preliminary data.</text>
</comment>
<dbReference type="PANTHER" id="PTHR47947:SF62">
    <property type="entry name" value="CYTOCHROME P450, FAMILY 81, SUBFAMILY D, POLYPEPTIDE 5"/>
    <property type="match status" value="1"/>
</dbReference>
<dbReference type="PANTHER" id="PTHR47947">
    <property type="entry name" value="CYTOCHROME P450 82C3-RELATED"/>
    <property type="match status" value="1"/>
</dbReference>
<dbReference type="SUPFAM" id="SSF48264">
    <property type="entry name" value="Cytochrome P450"/>
    <property type="match status" value="1"/>
</dbReference>
<proteinExistence type="inferred from homology"/>
<comment type="similarity">
    <text evidence="2 12">Belongs to the cytochrome P450 family.</text>
</comment>
<keyword evidence="10" id="KW-0472">Membrane</keyword>
<keyword evidence="3 11" id="KW-0349">Heme</keyword>
<dbReference type="GO" id="GO:0004497">
    <property type="term" value="F:monooxygenase activity"/>
    <property type="evidence" value="ECO:0007669"/>
    <property type="project" value="UniProtKB-KW"/>
</dbReference>
<dbReference type="Pfam" id="PF00067">
    <property type="entry name" value="p450"/>
    <property type="match status" value="1"/>
</dbReference>
<keyword evidence="14" id="KW-1185">Reference proteome</keyword>
<comment type="cofactor">
    <cofactor evidence="11">
        <name>heme</name>
        <dbReference type="ChEBI" id="CHEBI:30413"/>
    </cofactor>
</comment>
<evidence type="ECO:0000256" key="3">
    <source>
        <dbReference type="ARBA" id="ARBA00022617"/>
    </source>
</evidence>
<sequence>MTVVDWVALLLAFLLLSTWQLLLSRRTRPRNLPPGPRALPIIGHLHLLRQPLHHSLTELSRRHGPILYLRFGCRPVLVLSDPSAVEECYTSNDLVFANRPRMINTKYVHYDNTTLAAAPYGPHWQNLRRVTAVHLFSTSNISSFAAARNEDVRAMLQQLFREGEDVGSCFRKVQIRSHLKELVFDMIMRMISGKSCHGKIREDEAEGERLRLMGEEILRFTSVSTLEDFLPAFGWVSGVKKRLLGLRRRMDKMFQGMIDARRHPEAKQGKAKMGIIDILLRLQDVEGEPYTDEFIKGVIQVLVTGGTDSTSGAMEWAMALLLNHPEAMEKVRAEVDAVVGRDRLVESSDLPNLPYLHGVIKETLRLYPPGPLLLPHESSAECTVGGYCVPPGTMLLVNAYAIQRDPTLWRAPEEFRPERFAGGDVEGYKLIPFGAGRRGCPGKGHAMSLIALAVGSLVQCFEWERVGEEKVDMSEREGTAMPMARPLEALCRPRGNTCSVLSEP</sequence>
<evidence type="ECO:0000256" key="7">
    <source>
        <dbReference type="ARBA" id="ARBA00023002"/>
    </source>
</evidence>
<protein>
    <submittedName>
        <fullName evidence="13">Uncharacterized protein</fullName>
    </submittedName>
</protein>
<dbReference type="SMR" id="A0A843XER0"/>
<dbReference type="InterPro" id="IPR036396">
    <property type="entry name" value="Cyt_P450_sf"/>
</dbReference>
<keyword evidence="7 12" id="KW-0560">Oxidoreductase</keyword>
<dbReference type="GO" id="GO:0005506">
    <property type="term" value="F:iron ion binding"/>
    <property type="evidence" value="ECO:0007669"/>
    <property type="project" value="InterPro"/>
</dbReference>
<dbReference type="GO" id="GO:0020037">
    <property type="term" value="F:heme binding"/>
    <property type="evidence" value="ECO:0007669"/>
    <property type="project" value="InterPro"/>
</dbReference>
<keyword evidence="5 11" id="KW-0479">Metal-binding</keyword>
<keyword evidence="9 12" id="KW-0503">Monooxygenase</keyword>
<dbReference type="GO" id="GO:0016020">
    <property type="term" value="C:membrane"/>
    <property type="evidence" value="ECO:0007669"/>
    <property type="project" value="UniProtKB-SubCell"/>
</dbReference>
<dbReference type="FunFam" id="1.10.630.10:FF:000081">
    <property type="entry name" value="Cytochrome P450 CYP81N5"/>
    <property type="match status" value="1"/>
</dbReference>
<evidence type="ECO:0000256" key="4">
    <source>
        <dbReference type="ARBA" id="ARBA00022692"/>
    </source>
</evidence>
<evidence type="ECO:0000256" key="10">
    <source>
        <dbReference type="ARBA" id="ARBA00023136"/>
    </source>
</evidence>